<dbReference type="Gene3D" id="3.90.1750.10">
    <property type="entry name" value="Hect, E3 ligase catalytic domains"/>
    <property type="match status" value="1"/>
</dbReference>
<dbReference type="GO" id="GO:0004842">
    <property type="term" value="F:ubiquitin-protein transferase activity"/>
    <property type="evidence" value="ECO:0007669"/>
    <property type="project" value="InterPro"/>
</dbReference>
<dbReference type="Ensembl" id="ENSGACT00000041883.1">
    <property type="protein sequence ID" value="ENSGACP00000062146.1"/>
    <property type="gene ID" value="ENSGACG00000028700.1"/>
</dbReference>
<reference evidence="1" key="2">
    <citation type="submission" date="2025-08" db="UniProtKB">
        <authorList>
            <consortium name="Ensembl"/>
        </authorList>
    </citation>
    <scope>IDENTIFICATION</scope>
</reference>
<accession>A0AAQ4REJ2</accession>
<reference evidence="1 2" key="1">
    <citation type="journal article" date="2021" name="G3 (Bethesda)">
        <title>Improved contiguity of the threespine stickleback genome using long-read sequencing.</title>
        <authorList>
            <person name="Nath S."/>
            <person name="Shaw D.E."/>
            <person name="White M.A."/>
        </authorList>
    </citation>
    <scope>NUCLEOTIDE SEQUENCE [LARGE SCALE GENOMIC DNA]</scope>
    <source>
        <strain evidence="1 2">Lake Benthic</strain>
    </source>
</reference>
<name>A0AAQ4REJ2_GASAC</name>
<dbReference type="AlphaFoldDB" id="A0AAQ4REJ2"/>
<dbReference type="SUPFAM" id="SSF56204">
    <property type="entry name" value="Hect, E3 ligase catalytic domain"/>
    <property type="match status" value="1"/>
</dbReference>
<keyword evidence="2" id="KW-1185">Reference proteome</keyword>
<dbReference type="InterPro" id="IPR035983">
    <property type="entry name" value="Hect_E3_ubiquitin_ligase"/>
</dbReference>
<sequence>HTPLPTEELELLQAGMGRQTVSLPEDGDHTEVNFSLLTNAFPKMEDLCGGWLWHFSPSLFLNKGGSGRRKLIVIAPEAEGYSVKALRAVSAGGKATFYIVPLQETLDTSPLPSDSQHFSKMPRKTCYQCKEVMPLHMLAVHIKTCKGKLSSDETCEEVRESFTEDVLHFLEHQVDTTTEFKLCVDREDLPDRGILQWKRKKAASPASALKVVYIGEAGIDTGALRKEFLTDMVSGIENRFFEGSGNQGKNPKYSLTDLDNENFRTIGEIMAASLAQGGPPPNLVNSSLISFFSQVDDSADAQCLMLNTDEIISCGYTSQITLECKESIIRAIVLHSTTRLIPMLQQNRKGMELYGLVNQMAVNLEACRSLFVPGKIIKVSVGAILNTPNFSKKETSKGRTERKIINFLQDFLQEVEMSDGETDRAAGDTEPLAVPHVLQWRTGQSHIPMLPDEKRHFKITCNFDHNCRERLGDHAVCYPIVSACTQTVTFPVQHLSTYTDFRRIMSEAVKYGGGFRRV</sequence>
<dbReference type="Proteomes" id="UP000007635">
    <property type="component" value="Chromosome Y"/>
</dbReference>
<evidence type="ECO:0000313" key="1">
    <source>
        <dbReference type="Ensembl" id="ENSGACP00000062146.1"/>
    </source>
</evidence>
<evidence type="ECO:0008006" key="3">
    <source>
        <dbReference type="Google" id="ProtNLM"/>
    </source>
</evidence>
<reference evidence="1" key="3">
    <citation type="submission" date="2025-09" db="UniProtKB">
        <authorList>
            <consortium name="Ensembl"/>
        </authorList>
    </citation>
    <scope>IDENTIFICATION</scope>
</reference>
<dbReference type="GeneTree" id="ENSGT00460000041731"/>
<organism evidence="1 2">
    <name type="scientific">Gasterosteus aculeatus aculeatus</name>
    <name type="common">three-spined stickleback</name>
    <dbReference type="NCBI Taxonomy" id="481459"/>
    <lineage>
        <taxon>Eukaryota</taxon>
        <taxon>Metazoa</taxon>
        <taxon>Chordata</taxon>
        <taxon>Craniata</taxon>
        <taxon>Vertebrata</taxon>
        <taxon>Euteleostomi</taxon>
        <taxon>Actinopterygii</taxon>
        <taxon>Neopterygii</taxon>
        <taxon>Teleostei</taxon>
        <taxon>Neoteleostei</taxon>
        <taxon>Acanthomorphata</taxon>
        <taxon>Eupercaria</taxon>
        <taxon>Perciformes</taxon>
        <taxon>Cottioidei</taxon>
        <taxon>Gasterosteales</taxon>
        <taxon>Gasterosteidae</taxon>
        <taxon>Gasterosteus</taxon>
    </lineage>
</organism>
<evidence type="ECO:0000313" key="2">
    <source>
        <dbReference type="Proteomes" id="UP000007635"/>
    </source>
</evidence>
<proteinExistence type="predicted"/>
<protein>
    <recommendedName>
        <fullName evidence="3">HECT domain-containing protein</fullName>
    </recommendedName>
</protein>